<dbReference type="Pfam" id="PF02518">
    <property type="entry name" value="HATPase_c"/>
    <property type="match status" value="1"/>
</dbReference>
<organism evidence="11 12">
    <name type="scientific">Acetohalobium arabaticum (strain ATCC 49924 / DSM 5501 / Z-7288)</name>
    <dbReference type="NCBI Taxonomy" id="574087"/>
    <lineage>
        <taxon>Bacteria</taxon>
        <taxon>Bacillati</taxon>
        <taxon>Bacillota</taxon>
        <taxon>Clostridia</taxon>
        <taxon>Halanaerobiales</taxon>
        <taxon>Halobacteroidaceae</taxon>
        <taxon>Acetohalobium</taxon>
    </lineage>
</organism>
<dbReference type="InterPro" id="IPR000700">
    <property type="entry name" value="PAS-assoc_C"/>
</dbReference>
<dbReference type="SMART" id="SM00388">
    <property type="entry name" value="HisKA"/>
    <property type="match status" value="1"/>
</dbReference>
<dbReference type="Pfam" id="PF13426">
    <property type="entry name" value="PAS_9"/>
    <property type="match status" value="1"/>
</dbReference>
<keyword evidence="7" id="KW-0067">ATP-binding</keyword>
<dbReference type="EC" id="2.7.13.3" evidence="2"/>
<dbReference type="CDD" id="cd00130">
    <property type="entry name" value="PAS"/>
    <property type="match status" value="1"/>
</dbReference>
<sequence length="399" mass="46482">MELKELLKKNFEEEGVDIEETLTNVLDNLHDIVIYQNLEREILWANETAIEEFNEPFDEIKERHCYELVHDSSQLCEDCLVEKAEATGEIVEREKINPNGNLYLVRVYPVKNKEKEIKGIIRISLNITKRRALKERLEQNRLRTELFANLSHELKTPLNLMFSGMQLLKLNLEKNEDEDKYMEYLNTIKRNTNRLLKLVENLVDINKLDSRSYDLSFQNCDIVSLVEKVFFSVKEYAENKKRELEFDSEIEEKVIACDSFNMERVMLNLFSNAIKFTDKGDKISMYLSDEGDNISISVKDTGIGIPKDKQEIIFERFGQVDKSFTRNNEGSGIGLSLVNLIIERHDGEIDLHSEYGSGSEFIIKLPAQKLAQEDAERKKIEIHDSIINKIDMEFSDIYC</sequence>
<dbReference type="OrthoDB" id="9813394at2"/>
<dbReference type="SUPFAM" id="SSF47384">
    <property type="entry name" value="Homodimeric domain of signal transducing histidine kinase"/>
    <property type="match status" value="1"/>
</dbReference>
<name>D9QQI9_ACEAZ</name>
<evidence type="ECO:0000256" key="1">
    <source>
        <dbReference type="ARBA" id="ARBA00000085"/>
    </source>
</evidence>
<dbReference type="InterPro" id="IPR036890">
    <property type="entry name" value="HATPase_C_sf"/>
</dbReference>
<gene>
    <name evidence="11" type="ordered locus">Acear_1265</name>
</gene>
<comment type="catalytic activity">
    <reaction evidence="1">
        <text>ATP + protein L-histidine = ADP + protein N-phospho-L-histidine.</text>
        <dbReference type="EC" id="2.7.13.3"/>
    </reaction>
</comment>
<dbReference type="CDD" id="cd16922">
    <property type="entry name" value="HATPase_EvgS-ArcB-TorS-like"/>
    <property type="match status" value="1"/>
</dbReference>
<dbReference type="PRINTS" id="PR00344">
    <property type="entry name" value="BCTRLSENSOR"/>
</dbReference>
<dbReference type="STRING" id="574087.Acear_1265"/>
<dbReference type="InterPro" id="IPR005467">
    <property type="entry name" value="His_kinase_dom"/>
</dbReference>
<dbReference type="GO" id="GO:0005524">
    <property type="term" value="F:ATP binding"/>
    <property type="evidence" value="ECO:0007669"/>
    <property type="project" value="UniProtKB-KW"/>
</dbReference>
<evidence type="ECO:0000313" key="12">
    <source>
        <dbReference type="Proteomes" id="UP000001661"/>
    </source>
</evidence>
<evidence type="ECO:0000259" key="10">
    <source>
        <dbReference type="PROSITE" id="PS50113"/>
    </source>
</evidence>
<evidence type="ECO:0000259" key="9">
    <source>
        <dbReference type="PROSITE" id="PS50109"/>
    </source>
</evidence>
<keyword evidence="6 11" id="KW-0418">Kinase</keyword>
<evidence type="ECO:0000256" key="3">
    <source>
        <dbReference type="ARBA" id="ARBA00022553"/>
    </source>
</evidence>
<dbReference type="RefSeq" id="WP_013278226.1">
    <property type="nucleotide sequence ID" value="NC_014378.1"/>
</dbReference>
<keyword evidence="3" id="KW-0597">Phosphoprotein</keyword>
<keyword evidence="5" id="KW-0547">Nucleotide-binding</keyword>
<dbReference type="PANTHER" id="PTHR43711:SF26">
    <property type="entry name" value="SENSOR HISTIDINE KINASE RCSC"/>
    <property type="match status" value="1"/>
</dbReference>
<dbReference type="eggNOG" id="COG2205">
    <property type="taxonomic scope" value="Bacteria"/>
</dbReference>
<dbReference type="PROSITE" id="PS50109">
    <property type="entry name" value="HIS_KIN"/>
    <property type="match status" value="1"/>
</dbReference>
<keyword evidence="8" id="KW-0902">Two-component regulatory system</keyword>
<dbReference type="PROSITE" id="PS50113">
    <property type="entry name" value="PAC"/>
    <property type="match status" value="1"/>
</dbReference>
<dbReference type="InterPro" id="IPR000014">
    <property type="entry name" value="PAS"/>
</dbReference>
<dbReference type="InterPro" id="IPR004358">
    <property type="entry name" value="Sig_transdc_His_kin-like_C"/>
</dbReference>
<evidence type="ECO:0000256" key="7">
    <source>
        <dbReference type="ARBA" id="ARBA00022840"/>
    </source>
</evidence>
<dbReference type="CDD" id="cd00082">
    <property type="entry name" value="HisKA"/>
    <property type="match status" value="1"/>
</dbReference>
<dbReference type="Gene3D" id="3.30.565.10">
    <property type="entry name" value="Histidine kinase-like ATPase, C-terminal domain"/>
    <property type="match status" value="1"/>
</dbReference>
<dbReference type="GO" id="GO:0000155">
    <property type="term" value="F:phosphorelay sensor kinase activity"/>
    <property type="evidence" value="ECO:0007669"/>
    <property type="project" value="InterPro"/>
</dbReference>
<evidence type="ECO:0000256" key="5">
    <source>
        <dbReference type="ARBA" id="ARBA00022741"/>
    </source>
</evidence>
<keyword evidence="12" id="KW-1185">Reference proteome</keyword>
<dbReference type="SUPFAM" id="SSF55785">
    <property type="entry name" value="PYP-like sensor domain (PAS domain)"/>
    <property type="match status" value="1"/>
</dbReference>
<dbReference type="Pfam" id="PF00512">
    <property type="entry name" value="HisKA"/>
    <property type="match status" value="1"/>
</dbReference>
<dbReference type="InterPro" id="IPR003594">
    <property type="entry name" value="HATPase_dom"/>
</dbReference>
<dbReference type="HOGENOM" id="CLU_000445_89_20_9"/>
<evidence type="ECO:0000256" key="2">
    <source>
        <dbReference type="ARBA" id="ARBA00012438"/>
    </source>
</evidence>
<feature type="domain" description="PAC" evidence="10">
    <location>
        <begin position="89"/>
        <end position="139"/>
    </location>
</feature>
<protein>
    <recommendedName>
        <fullName evidence="2">histidine kinase</fullName>
        <ecNumber evidence="2">2.7.13.3</ecNumber>
    </recommendedName>
</protein>
<reference evidence="11 12" key="1">
    <citation type="journal article" date="2010" name="Stand. Genomic Sci.">
        <title>Complete genome sequence of Acetohalobium arabaticum type strain (Z-7288).</title>
        <authorList>
            <person name="Sikorski J."/>
            <person name="Lapidus A."/>
            <person name="Chertkov O."/>
            <person name="Lucas S."/>
            <person name="Copeland A."/>
            <person name="Glavina Del Rio T."/>
            <person name="Nolan M."/>
            <person name="Tice H."/>
            <person name="Cheng J.F."/>
            <person name="Han C."/>
            <person name="Brambilla E."/>
            <person name="Pitluck S."/>
            <person name="Liolios K."/>
            <person name="Ivanova N."/>
            <person name="Mavromatis K."/>
            <person name="Mikhailova N."/>
            <person name="Pati A."/>
            <person name="Bruce D."/>
            <person name="Detter C."/>
            <person name="Tapia R."/>
            <person name="Goodwin L."/>
            <person name="Chen A."/>
            <person name="Palaniappan K."/>
            <person name="Land M."/>
            <person name="Hauser L."/>
            <person name="Chang Y.J."/>
            <person name="Jeffries C.D."/>
            <person name="Rohde M."/>
            <person name="Goker M."/>
            <person name="Spring S."/>
            <person name="Woyke T."/>
            <person name="Bristow J."/>
            <person name="Eisen J.A."/>
            <person name="Markowitz V."/>
            <person name="Hugenholtz P."/>
            <person name="Kyrpides N.C."/>
            <person name="Klenk H.P."/>
        </authorList>
    </citation>
    <scope>NUCLEOTIDE SEQUENCE [LARGE SCALE GENOMIC DNA]</scope>
    <source>
        <strain evidence="12">ATCC 49924 / DSM 5501 / Z-7288</strain>
    </source>
</reference>
<evidence type="ECO:0000256" key="8">
    <source>
        <dbReference type="ARBA" id="ARBA00023012"/>
    </source>
</evidence>
<dbReference type="SUPFAM" id="SSF55874">
    <property type="entry name" value="ATPase domain of HSP90 chaperone/DNA topoisomerase II/histidine kinase"/>
    <property type="match status" value="1"/>
</dbReference>
<dbReference type="EMBL" id="CP002105">
    <property type="protein sequence ID" value="ADL12780.1"/>
    <property type="molecule type" value="Genomic_DNA"/>
</dbReference>
<evidence type="ECO:0000256" key="4">
    <source>
        <dbReference type="ARBA" id="ARBA00022679"/>
    </source>
</evidence>
<dbReference type="AlphaFoldDB" id="D9QQI9"/>
<accession>D9QQI9</accession>
<dbReference type="InterPro" id="IPR036097">
    <property type="entry name" value="HisK_dim/P_sf"/>
</dbReference>
<dbReference type="Gene3D" id="3.30.450.20">
    <property type="entry name" value="PAS domain"/>
    <property type="match status" value="1"/>
</dbReference>
<dbReference type="InterPro" id="IPR003661">
    <property type="entry name" value="HisK_dim/P_dom"/>
</dbReference>
<proteinExistence type="predicted"/>
<dbReference type="Gene3D" id="1.10.287.130">
    <property type="match status" value="1"/>
</dbReference>
<dbReference type="PANTHER" id="PTHR43711">
    <property type="entry name" value="TWO-COMPONENT HISTIDINE KINASE"/>
    <property type="match status" value="1"/>
</dbReference>
<evidence type="ECO:0000313" key="11">
    <source>
        <dbReference type="EMBL" id="ADL12780.1"/>
    </source>
</evidence>
<dbReference type="KEGG" id="aar:Acear_1265"/>
<dbReference type="SMART" id="SM00387">
    <property type="entry name" value="HATPase_c"/>
    <property type="match status" value="1"/>
</dbReference>
<dbReference type="InterPro" id="IPR050736">
    <property type="entry name" value="Sensor_HK_Regulatory"/>
</dbReference>
<dbReference type="Proteomes" id="UP000001661">
    <property type="component" value="Chromosome"/>
</dbReference>
<dbReference type="InterPro" id="IPR035965">
    <property type="entry name" value="PAS-like_dom_sf"/>
</dbReference>
<evidence type="ECO:0000256" key="6">
    <source>
        <dbReference type="ARBA" id="ARBA00022777"/>
    </source>
</evidence>
<feature type="domain" description="Histidine kinase" evidence="9">
    <location>
        <begin position="149"/>
        <end position="369"/>
    </location>
</feature>
<keyword evidence="4" id="KW-0808">Transferase</keyword>
<dbReference type="FunFam" id="3.30.565.10:FF:000037">
    <property type="entry name" value="Hybrid sensor histidine kinase/response regulator"/>
    <property type="match status" value="1"/>
</dbReference>